<feature type="signal peptide" evidence="1">
    <location>
        <begin position="1"/>
        <end position="20"/>
    </location>
</feature>
<evidence type="ECO:0008006" key="4">
    <source>
        <dbReference type="Google" id="ProtNLM"/>
    </source>
</evidence>
<proteinExistence type="predicted"/>
<dbReference type="PROSITE" id="PS51257">
    <property type="entry name" value="PROKAR_LIPOPROTEIN"/>
    <property type="match status" value="1"/>
</dbReference>
<evidence type="ECO:0000313" key="3">
    <source>
        <dbReference type="Proteomes" id="UP001302274"/>
    </source>
</evidence>
<dbReference type="EMBL" id="JAYGJQ010000001">
    <property type="protein sequence ID" value="MEA9356057.1"/>
    <property type="molecule type" value="Genomic_DNA"/>
</dbReference>
<sequence>MTTKRLITVISLLCFVTSCKLNFTSKPTPTEIDTPAGPVVDPDQFTSSVLSDESYVSSGTHTYQLIKATSGSNTPTYMQWIPNDTNTTAGAVIVYYPYESIDWSGEAIDTKWSALASGGQPDEDGPYYNVATSSQIANTPISHLTAAQNMSLFTSNKLHTLIVYGRYYSGTTVAGDVQAVVDGYRFLNSKTVVDKTKIGIYSGSWGGVGVLYGSKAAATNYNLKPKTISLSYPVSDLKALSAYMDSIPTLTTDVTKRAQYVAFFDPYKRRLDKATEALAGQPTRYDKYSRPELASLDASLFVIHDDWDTLVPVGFTNNLFTSMTLSDKYVYYQRHPTAIDYDTFILNHSQAGLHQVDYATTLTWNYHFLITELTDPTQTRVTSFARSTYEAQFQHMKIMFDGGADTSAFRKTLGLLCRPNLQMLDVESGSFYSGSDVFVYIMNVYYGVAWAADGPAACAKLITNPPF</sequence>
<keyword evidence="3" id="KW-1185">Reference proteome</keyword>
<dbReference type="Proteomes" id="UP001302274">
    <property type="component" value="Unassembled WGS sequence"/>
</dbReference>
<organism evidence="2 3">
    <name type="scientific">Bacteriovorax antarcticus</name>
    <dbReference type="NCBI Taxonomy" id="3088717"/>
    <lineage>
        <taxon>Bacteria</taxon>
        <taxon>Pseudomonadati</taxon>
        <taxon>Bdellovibrionota</taxon>
        <taxon>Bacteriovoracia</taxon>
        <taxon>Bacteriovoracales</taxon>
        <taxon>Bacteriovoracaceae</taxon>
        <taxon>Bacteriovorax</taxon>
    </lineage>
</organism>
<keyword evidence="1" id="KW-0732">Signal</keyword>
<evidence type="ECO:0000313" key="2">
    <source>
        <dbReference type="EMBL" id="MEA9356057.1"/>
    </source>
</evidence>
<feature type="chain" id="PRO_5045883603" description="Peptidase S9 prolyl oligopeptidase catalytic domain-containing protein" evidence="1">
    <location>
        <begin position="21"/>
        <end position="467"/>
    </location>
</feature>
<accession>A0ABU5VTX7</accession>
<reference evidence="2 3" key="1">
    <citation type="submission" date="2023-11" db="EMBL/GenBank/DDBJ databases">
        <title>A Novel Polar Bacteriovorax (B. antarcticus) Isolated from the Biocrust in Antarctica.</title>
        <authorList>
            <person name="Mun W."/>
            <person name="Choi S.Y."/>
            <person name="Mitchell R.J."/>
        </authorList>
    </citation>
    <scope>NUCLEOTIDE SEQUENCE [LARGE SCALE GENOMIC DNA]</scope>
    <source>
        <strain evidence="2 3">PP10</strain>
    </source>
</reference>
<protein>
    <recommendedName>
        <fullName evidence="4">Peptidase S9 prolyl oligopeptidase catalytic domain-containing protein</fullName>
    </recommendedName>
</protein>
<name>A0ABU5VTX7_9BACT</name>
<dbReference type="Gene3D" id="3.40.50.1820">
    <property type="entry name" value="alpha/beta hydrolase"/>
    <property type="match status" value="1"/>
</dbReference>
<dbReference type="InterPro" id="IPR029058">
    <property type="entry name" value="AB_hydrolase_fold"/>
</dbReference>
<dbReference type="RefSeq" id="WP_323575730.1">
    <property type="nucleotide sequence ID" value="NZ_JAYGJQ010000001.1"/>
</dbReference>
<dbReference type="SUPFAM" id="SSF53474">
    <property type="entry name" value="alpha/beta-Hydrolases"/>
    <property type="match status" value="1"/>
</dbReference>
<comment type="caution">
    <text evidence="2">The sequence shown here is derived from an EMBL/GenBank/DDBJ whole genome shotgun (WGS) entry which is preliminary data.</text>
</comment>
<evidence type="ECO:0000256" key="1">
    <source>
        <dbReference type="SAM" id="SignalP"/>
    </source>
</evidence>
<gene>
    <name evidence="2" type="ORF">SHI21_07590</name>
</gene>